<accession>A0A0D3FDA0</accession>
<organism evidence="2">
    <name type="scientific">Oryza barthii</name>
    <dbReference type="NCBI Taxonomy" id="65489"/>
    <lineage>
        <taxon>Eukaryota</taxon>
        <taxon>Viridiplantae</taxon>
        <taxon>Streptophyta</taxon>
        <taxon>Embryophyta</taxon>
        <taxon>Tracheophyta</taxon>
        <taxon>Spermatophyta</taxon>
        <taxon>Magnoliopsida</taxon>
        <taxon>Liliopsida</taxon>
        <taxon>Poales</taxon>
        <taxon>Poaceae</taxon>
        <taxon>BOP clade</taxon>
        <taxon>Oryzoideae</taxon>
        <taxon>Oryzeae</taxon>
        <taxon>Oryzinae</taxon>
        <taxon>Oryza</taxon>
    </lineage>
</organism>
<dbReference type="Proteomes" id="UP000026960">
    <property type="component" value="Chromosome 3"/>
</dbReference>
<dbReference type="Gramene" id="OBART03G02130.1">
    <property type="protein sequence ID" value="OBART03G02130.1"/>
    <property type="gene ID" value="OBART03G02130"/>
</dbReference>
<keyword evidence="3" id="KW-1185">Reference proteome</keyword>
<proteinExistence type="predicted"/>
<dbReference type="AlphaFoldDB" id="A0A0D3FDA0"/>
<sequence length="105" mass="11513">MATTTRSLDRLWGKSNLKRFNEWGGASRMAGSRPQIGSGGDFLEACGDHLVPAMKAACPVYLPHPRRRQSPLPKRVARRCKASHARRYDSADAPPSASSLALLRL</sequence>
<evidence type="ECO:0000313" key="2">
    <source>
        <dbReference type="EnsemblPlants" id="OBART03G02130.1"/>
    </source>
</evidence>
<reference evidence="2" key="2">
    <citation type="submission" date="2015-03" db="UniProtKB">
        <authorList>
            <consortium name="EnsemblPlants"/>
        </authorList>
    </citation>
    <scope>IDENTIFICATION</scope>
</reference>
<feature type="region of interest" description="Disordered" evidence="1">
    <location>
        <begin position="63"/>
        <end position="105"/>
    </location>
</feature>
<name>A0A0D3FDA0_9ORYZ</name>
<evidence type="ECO:0000313" key="3">
    <source>
        <dbReference type="Proteomes" id="UP000026960"/>
    </source>
</evidence>
<reference evidence="2" key="1">
    <citation type="journal article" date="2009" name="Rice">
        <title>De Novo Next Generation Sequencing of Plant Genomes.</title>
        <authorList>
            <person name="Rounsley S."/>
            <person name="Marri P.R."/>
            <person name="Yu Y."/>
            <person name="He R."/>
            <person name="Sisneros N."/>
            <person name="Goicoechea J.L."/>
            <person name="Lee S.J."/>
            <person name="Angelova A."/>
            <person name="Kudrna D."/>
            <person name="Luo M."/>
            <person name="Affourtit J."/>
            <person name="Desany B."/>
            <person name="Knight J."/>
            <person name="Niazi F."/>
            <person name="Egholm M."/>
            <person name="Wing R.A."/>
        </authorList>
    </citation>
    <scope>NUCLEOTIDE SEQUENCE [LARGE SCALE GENOMIC DNA]</scope>
    <source>
        <strain evidence="2">cv. IRGC 105608</strain>
    </source>
</reference>
<feature type="compositionally biased region" description="Low complexity" evidence="1">
    <location>
        <begin position="91"/>
        <end position="105"/>
    </location>
</feature>
<dbReference type="HOGENOM" id="CLU_2240695_0_0_1"/>
<dbReference type="EnsemblPlants" id="OBART03G02130.1">
    <property type="protein sequence ID" value="OBART03G02130.1"/>
    <property type="gene ID" value="OBART03G02130"/>
</dbReference>
<dbReference type="PaxDb" id="65489-OBART03G02130.1"/>
<protein>
    <submittedName>
        <fullName evidence="2">Uncharacterized protein</fullName>
    </submittedName>
</protein>
<evidence type="ECO:0000256" key="1">
    <source>
        <dbReference type="SAM" id="MobiDB-lite"/>
    </source>
</evidence>
<feature type="compositionally biased region" description="Basic residues" evidence="1">
    <location>
        <begin position="64"/>
        <end position="85"/>
    </location>
</feature>